<reference evidence="3 4" key="1">
    <citation type="submission" date="2023-07" db="EMBL/GenBank/DDBJ databases">
        <title>Genomic Encyclopedia of Type Strains, Phase IV (KMG-IV): sequencing the most valuable type-strain genomes for metagenomic binning, comparative biology and taxonomic classification.</title>
        <authorList>
            <person name="Goeker M."/>
        </authorList>
    </citation>
    <scope>NUCLEOTIDE SEQUENCE [LARGE SCALE GENOMIC DNA]</scope>
    <source>
        <strain evidence="3 4">DSM 18695</strain>
    </source>
</reference>
<comment type="caution">
    <text evidence="1">Lacks conserved residue(s) required for the propagation of feature annotation.</text>
</comment>
<comment type="subcellular location">
    <subcellularLocation>
        <location evidence="1">Cell outer membrane</location>
    </subcellularLocation>
</comment>
<dbReference type="HAMAP" id="MF_01411">
    <property type="entry name" value="LPS_assembly_LptD"/>
    <property type="match status" value="1"/>
</dbReference>
<feature type="chain" id="PRO_5044918531" description="LPS-assembly protein LptD" evidence="1">
    <location>
        <begin position="34"/>
        <end position="756"/>
    </location>
</feature>
<protein>
    <recommendedName>
        <fullName evidence="1">LPS-assembly protein LptD</fullName>
    </recommendedName>
</protein>
<comment type="subunit">
    <text evidence="1">Component of the lipopolysaccharide transport and assembly complex.</text>
</comment>
<gene>
    <name evidence="1" type="primary">lptD</name>
    <name evidence="3" type="ORF">QO010_001834</name>
</gene>
<accession>A0ABU0IPY1</accession>
<dbReference type="EMBL" id="JAUSVS010000002">
    <property type="protein sequence ID" value="MDQ0464063.1"/>
    <property type="molecule type" value="Genomic_DNA"/>
</dbReference>
<feature type="signal peptide" evidence="1">
    <location>
        <begin position="1"/>
        <end position="33"/>
    </location>
</feature>
<evidence type="ECO:0000313" key="3">
    <source>
        <dbReference type="EMBL" id="MDQ0464063.1"/>
    </source>
</evidence>
<dbReference type="Proteomes" id="UP001228905">
    <property type="component" value="Unassembled WGS sequence"/>
</dbReference>
<evidence type="ECO:0000313" key="4">
    <source>
        <dbReference type="Proteomes" id="UP001228905"/>
    </source>
</evidence>
<dbReference type="InterPro" id="IPR007543">
    <property type="entry name" value="LptD_C"/>
</dbReference>
<dbReference type="InterPro" id="IPR050218">
    <property type="entry name" value="LptD"/>
</dbReference>
<keyword evidence="1" id="KW-0998">Cell outer membrane</keyword>
<dbReference type="PANTHER" id="PTHR30189:SF1">
    <property type="entry name" value="LPS-ASSEMBLY PROTEIN LPTD"/>
    <property type="match status" value="1"/>
</dbReference>
<proteinExistence type="inferred from homology"/>
<dbReference type="Pfam" id="PF04453">
    <property type="entry name" value="LptD"/>
    <property type="match status" value="1"/>
</dbReference>
<dbReference type="PANTHER" id="PTHR30189">
    <property type="entry name" value="LPS-ASSEMBLY PROTEIN"/>
    <property type="match status" value="1"/>
</dbReference>
<dbReference type="RefSeq" id="WP_307348456.1">
    <property type="nucleotide sequence ID" value="NZ_JAUSVS010000002.1"/>
</dbReference>
<keyword evidence="4" id="KW-1185">Reference proteome</keyword>
<sequence length="756" mass="83246" precursor="true">MSKASRSAPSRARLFAGVAAVTLGALAAHPALAQEAMATAPASAKPPPADDGLGQRGFYLEADLLIQDDKAKVVTARGNVEVRYRGRTLRAGELVYDQASGVVSAKDKVVIVDPSGATTFADAVVLDDELTAGIAKGFSARLEGNVKIAADTAVRRSDTVQELNKAIYTPCEICAEDKTRPPSWSIKADKVVEDKSRQLIYYRNATIELFGVPVFFAPVFWQADPSAERKSGLLPPKIQGSKRRGLSYEQPYYQVISPSEDLTISPQINTKVNPFLNLDWRKRFYSGTVEARFGYTYEKDLTGDGDRIGDLTSRSYILADGRFDIDKNWKWGFSAERASEDLIFQKYDIDDVYTQRGLVASDDKRLTSQLYATRQDNRSWFSVDMISIQGLRPSDIDRTIPTIAPLIEGRWEPDSPVLGGRLRLQGSAVALTRDQSQFLASDPGIDSRRASGLADWRGSFTTSYGLRVSPFAQVRADAYSISDRPGGLSDASVTRVVGVAGLDFSMPFIRRDGDRTIVLEPLAQIALSPDTDNDPRIPNEDSIVFEFDETNLLRADKSPGFDIYEGGQRVNLGGRASVIFDDGRSASLLVGRSYRSEFDPGLPARTGLQTTSSDWIVAGEVTPILGVSLFSRARLDSDTLNVRRLEAGADVLTDRAWGYVRYLRDNQDISGVQREDVDFSGQVLVSGNFGVTFGGIRDIENDVWRRQEFGVMYKDDCLDMAVVWVHEETFNRTLGPSDSVVIRLKLATLGDKGYSR</sequence>
<comment type="similarity">
    <text evidence="1">Belongs to the LptD family.</text>
</comment>
<dbReference type="InterPro" id="IPR020889">
    <property type="entry name" value="LipoPS_assembly_LptD"/>
</dbReference>
<evidence type="ECO:0000259" key="2">
    <source>
        <dbReference type="Pfam" id="PF04453"/>
    </source>
</evidence>
<name>A0ABU0IPY1_9CAUL</name>
<organism evidence="3 4">
    <name type="scientific">Caulobacter ginsengisoli</name>
    <dbReference type="NCBI Taxonomy" id="400775"/>
    <lineage>
        <taxon>Bacteria</taxon>
        <taxon>Pseudomonadati</taxon>
        <taxon>Pseudomonadota</taxon>
        <taxon>Alphaproteobacteria</taxon>
        <taxon>Caulobacterales</taxon>
        <taxon>Caulobacteraceae</taxon>
        <taxon>Caulobacter</taxon>
    </lineage>
</organism>
<comment type="caution">
    <text evidence="3">The sequence shown here is derived from an EMBL/GenBank/DDBJ whole genome shotgun (WGS) entry which is preliminary data.</text>
</comment>
<feature type="domain" description="LptD C-terminal" evidence="2">
    <location>
        <begin position="313"/>
        <end position="682"/>
    </location>
</feature>
<evidence type="ECO:0000256" key="1">
    <source>
        <dbReference type="HAMAP-Rule" id="MF_01411"/>
    </source>
</evidence>
<keyword evidence="1" id="KW-0472">Membrane</keyword>
<comment type="function">
    <text evidence="1">Involved in the assembly of lipopolysaccharide (LPS) at the surface of the outer membrane.</text>
</comment>
<keyword evidence="1" id="KW-0732">Signal</keyword>